<proteinExistence type="predicted"/>
<sequence>MDKLVLKNSTLKNLNDSKNLDLGELEFDIKQFKIPNSMVALKEGIKVRTEKTKNLNGELVETGKYTVDFAIYDLNFIKLVIQNGSTEIGNPISVIIEGQDNIPNVEAYEDGEFIPISFNGIKIKPKKVLKKVYTGGKNVDAWIYDALKIEADSYVIGVGKTNEK</sequence>
<dbReference type="EMBL" id="SXFB01000005">
    <property type="protein sequence ID" value="NFV26434.1"/>
    <property type="molecule type" value="Genomic_DNA"/>
</dbReference>
<gene>
    <name evidence="1" type="ORF">FDG31_09640</name>
</gene>
<name>A0A6B4JPX9_CLOBO</name>
<evidence type="ECO:0000313" key="1">
    <source>
        <dbReference type="EMBL" id="NFV26434.1"/>
    </source>
</evidence>
<comment type="caution">
    <text evidence="1">The sequence shown here is derived from an EMBL/GenBank/DDBJ whole genome shotgun (WGS) entry which is preliminary data.</text>
</comment>
<dbReference type="Proteomes" id="UP000486903">
    <property type="component" value="Unassembled WGS sequence"/>
</dbReference>
<evidence type="ECO:0000313" key="2">
    <source>
        <dbReference type="Proteomes" id="UP000486903"/>
    </source>
</evidence>
<organism evidence="1 2">
    <name type="scientific">Clostridium botulinum</name>
    <dbReference type="NCBI Taxonomy" id="1491"/>
    <lineage>
        <taxon>Bacteria</taxon>
        <taxon>Bacillati</taxon>
        <taxon>Bacillota</taxon>
        <taxon>Clostridia</taxon>
        <taxon>Eubacteriales</taxon>
        <taxon>Clostridiaceae</taxon>
        <taxon>Clostridium</taxon>
    </lineage>
</organism>
<reference evidence="1 2" key="1">
    <citation type="submission" date="2019-04" db="EMBL/GenBank/DDBJ databases">
        <title>Genome sequencing of Clostridium botulinum Groups I-IV and Clostridium butyricum.</title>
        <authorList>
            <person name="Brunt J."/>
            <person name="Van Vliet A.H.M."/>
            <person name="Stringer S.C."/>
            <person name="Carter A.T."/>
            <person name="Peck M.W."/>
        </authorList>
    </citation>
    <scope>NUCLEOTIDE SEQUENCE [LARGE SCALE GENOMIC DNA]</scope>
    <source>
        <strain evidence="1 2">BL81</strain>
    </source>
</reference>
<protein>
    <submittedName>
        <fullName evidence="1">Peptidase</fullName>
    </submittedName>
</protein>
<accession>A0A6B4JPX9</accession>
<dbReference type="AlphaFoldDB" id="A0A6B4JPX9"/>
<dbReference type="RefSeq" id="WP_003373640.1">
    <property type="nucleotide sequence ID" value="NZ_JACBBA010000006.1"/>
</dbReference>